<name>A0A820IUW8_9BILA</name>
<evidence type="ECO:0000313" key="2">
    <source>
        <dbReference type="Proteomes" id="UP000663881"/>
    </source>
</evidence>
<reference evidence="1" key="1">
    <citation type="submission" date="2021-02" db="EMBL/GenBank/DDBJ databases">
        <authorList>
            <person name="Nowell W R."/>
        </authorList>
    </citation>
    <scope>NUCLEOTIDE SEQUENCE</scope>
</reference>
<dbReference type="AlphaFoldDB" id="A0A820IUW8"/>
<evidence type="ECO:0000313" key="1">
    <source>
        <dbReference type="EMBL" id="CAF4316891.1"/>
    </source>
</evidence>
<proteinExistence type="predicted"/>
<dbReference type="EMBL" id="CAJOAY010018055">
    <property type="protein sequence ID" value="CAF4316891.1"/>
    <property type="molecule type" value="Genomic_DNA"/>
</dbReference>
<dbReference type="Proteomes" id="UP000663881">
    <property type="component" value="Unassembled WGS sequence"/>
</dbReference>
<comment type="caution">
    <text evidence="1">The sequence shown here is derived from an EMBL/GenBank/DDBJ whole genome shotgun (WGS) entry which is preliminary data.</text>
</comment>
<organism evidence="1 2">
    <name type="scientific">Adineta steineri</name>
    <dbReference type="NCBI Taxonomy" id="433720"/>
    <lineage>
        <taxon>Eukaryota</taxon>
        <taxon>Metazoa</taxon>
        <taxon>Spiralia</taxon>
        <taxon>Gnathifera</taxon>
        <taxon>Rotifera</taxon>
        <taxon>Eurotatoria</taxon>
        <taxon>Bdelloidea</taxon>
        <taxon>Adinetida</taxon>
        <taxon>Adinetidae</taxon>
        <taxon>Adineta</taxon>
    </lineage>
</organism>
<gene>
    <name evidence="1" type="ORF">OKA104_LOCUS47028</name>
</gene>
<protein>
    <submittedName>
        <fullName evidence="1">Uncharacterized protein</fullName>
    </submittedName>
</protein>
<feature type="non-terminal residue" evidence="1">
    <location>
        <position position="1"/>
    </location>
</feature>
<sequence length="163" mass="18663">IISAQMDTLNIKKKFEAEALAIFCSQCKKKHPIKNCLLNSISVCGVCAEDHTTEDCPSLLGLQVIYKGANEHAAQQGQRKPWQPLAPCMLPNPYSQSNNYSPWGQWKNMNNHPFPNHPWPQNWRGNPYGLMPQQFYSMPYAHYPTPTPYQMPSLCSLKHLLHR</sequence>
<accession>A0A820IUW8</accession>